<dbReference type="InterPro" id="IPR001719">
    <property type="entry name" value="AP_endonuc_2"/>
</dbReference>
<protein>
    <submittedName>
        <fullName evidence="2">Endonuclease 4</fullName>
        <ecNumber evidence="2">3.1.21.2</ecNumber>
    </submittedName>
</protein>
<proteinExistence type="predicted"/>
<dbReference type="OrthoDB" id="9805666at2"/>
<dbReference type="InterPro" id="IPR036237">
    <property type="entry name" value="Xyl_isomerase-like_sf"/>
</dbReference>
<evidence type="ECO:0000313" key="2">
    <source>
        <dbReference type="EMBL" id="KAF1086272.1"/>
    </source>
</evidence>
<sequence length="284" mass="30931">MSQVRFGPAGNSDSFYEAGFKSSLDMPRWLAGLGLNAYEYQCVRGVHIKEATAVKLGEAAREYNIALSIHAPYYISLGSADPGIRDKTRKHFLDSMWAAKWMGALTVVLHPGGKVGDDRPAALSRAKEHLAELLDIARVEGLGDIVVAPETMGKPAQLGNLDEILELCTVEGKVMPAIDFGHLHAAGAGALSEAADFNTVLDRIEAALGVGALTSLHIHFSQIEFTRAGERRHRTVLDEGYGPDFTHLARLITERNMTPTIICESAGRQAEDALVYRQIYESMQ</sequence>
<dbReference type="EMBL" id="LSRS01000002">
    <property type="protein sequence ID" value="KAF1086272.1"/>
    <property type="molecule type" value="Genomic_DNA"/>
</dbReference>
<comment type="caution">
    <text evidence="2">The sequence shown here is derived from an EMBL/GenBank/DDBJ whole genome shotgun (WGS) entry which is preliminary data.</text>
</comment>
<dbReference type="GO" id="GO:0008081">
    <property type="term" value="F:phosphoric diester hydrolase activity"/>
    <property type="evidence" value="ECO:0007669"/>
    <property type="project" value="TreeGrafter"/>
</dbReference>
<dbReference type="RefSeq" id="WP_161821378.1">
    <property type="nucleotide sequence ID" value="NZ_LSRS01000002.1"/>
</dbReference>
<dbReference type="Gene3D" id="3.20.20.150">
    <property type="entry name" value="Divalent-metal-dependent TIM barrel enzymes"/>
    <property type="match status" value="1"/>
</dbReference>
<name>A0A9D2WTD2_9FIRM</name>
<evidence type="ECO:0000313" key="3">
    <source>
        <dbReference type="Proteomes" id="UP000798488"/>
    </source>
</evidence>
<accession>A0A9D2WTD2</accession>
<dbReference type="InterPro" id="IPR013022">
    <property type="entry name" value="Xyl_isomerase-like_TIM-brl"/>
</dbReference>
<dbReference type="GO" id="GO:0006284">
    <property type="term" value="P:base-excision repair"/>
    <property type="evidence" value="ECO:0007669"/>
    <property type="project" value="TreeGrafter"/>
</dbReference>
<evidence type="ECO:0000259" key="1">
    <source>
        <dbReference type="Pfam" id="PF01261"/>
    </source>
</evidence>
<keyword evidence="3" id="KW-1185">Reference proteome</keyword>
<dbReference type="PANTHER" id="PTHR21445:SF0">
    <property type="entry name" value="APURINIC-APYRIMIDINIC ENDONUCLEASE"/>
    <property type="match status" value="1"/>
</dbReference>
<reference evidence="2" key="1">
    <citation type="submission" date="2016-02" db="EMBL/GenBank/DDBJ databases">
        <title>Draft Genome Sequence of Sporotomaculum syntrophicum Strain FB, a Syntrophic Benzoate Degrader.</title>
        <authorList>
            <person name="Nobu M.K."/>
            <person name="Narihiro T."/>
            <person name="Qiu Y.-L."/>
            <person name="Ohashi A."/>
            <person name="Liu W.-T."/>
            <person name="Yuji S."/>
        </authorList>
    </citation>
    <scope>NUCLEOTIDE SEQUENCE</scope>
    <source>
        <strain evidence="2">FB</strain>
    </source>
</reference>
<dbReference type="AlphaFoldDB" id="A0A9D2WTD2"/>
<dbReference type="GO" id="GO:0008270">
    <property type="term" value="F:zinc ion binding"/>
    <property type="evidence" value="ECO:0007669"/>
    <property type="project" value="InterPro"/>
</dbReference>
<organism evidence="2 3">
    <name type="scientific">Sporotomaculum syntrophicum</name>
    <dbReference type="NCBI Taxonomy" id="182264"/>
    <lineage>
        <taxon>Bacteria</taxon>
        <taxon>Bacillati</taxon>
        <taxon>Bacillota</taxon>
        <taxon>Clostridia</taxon>
        <taxon>Eubacteriales</taxon>
        <taxon>Desulfallaceae</taxon>
        <taxon>Sporotomaculum</taxon>
    </lineage>
</organism>
<dbReference type="GO" id="GO:0003677">
    <property type="term" value="F:DNA binding"/>
    <property type="evidence" value="ECO:0007669"/>
    <property type="project" value="InterPro"/>
</dbReference>
<keyword evidence="2" id="KW-0378">Hydrolase</keyword>
<dbReference type="Proteomes" id="UP000798488">
    <property type="component" value="Unassembled WGS sequence"/>
</dbReference>
<dbReference type="Pfam" id="PF01261">
    <property type="entry name" value="AP_endonuc_2"/>
    <property type="match status" value="1"/>
</dbReference>
<dbReference type="SUPFAM" id="SSF51658">
    <property type="entry name" value="Xylose isomerase-like"/>
    <property type="match status" value="1"/>
</dbReference>
<dbReference type="EC" id="3.1.21.2" evidence="2"/>
<dbReference type="PANTHER" id="PTHR21445">
    <property type="entry name" value="ENDONUCLEASE IV ENDODEOXYRIBONUCLEASE IV"/>
    <property type="match status" value="1"/>
</dbReference>
<gene>
    <name evidence="2" type="primary">nfo</name>
    <name evidence="2" type="ORF">SPSYN_01016</name>
</gene>
<dbReference type="SMART" id="SM00518">
    <property type="entry name" value="AP2Ec"/>
    <property type="match status" value="1"/>
</dbReference>
<keyword evidence="2" id="KW-0540">Nuclease</keyword>
<dbReference type="GO" id="GO:0008833">
    <property type="term" value="F:deoxyribonuclease IV (phage-T4-induced) activity"/>
    <property type="evidence" value="ECO:0007669"/>
    <property type="project" value="UniProtKB-EC"/>
</dbReference>
<feature type="domain" description="Xylose isomerase-like TIM barrel" evidence="1">
    <location>
        <begin position="28"/>
        <end position="272"/>
    </location>
</feature>
<keyword evidence="2" id="KW-0255">Endonuclease</keyword>
<dbReference type="GO" id="GO:0003906">
    <property type="term" value="F:DNA-(apurinic or apyrimidinic site) endonuclease activity"/>
    <property type="evidence" value="ECO:0007669"/>
    <property type="project" value="TreeGrafter"/>
</dbReference>